<dbReference type="Pfam" id="PF20510">
    <property type="entry name" value="HgmA_N"/>
    <property type="match status" value="1"/>
</dbReference>
<evidence type="ECO:0000256" key="4">
    <source>
        <dbReference type="ARBA" id="ARBA00022964"/>
    </source>
</evidence>
<dbReference type="RefSeq" id="WP_086536675.1">
    <property type="nucleotide sequence ID" value="NZ_NGFO01000023.1"/>
</dbReference>
<evidence type="ECO:0000259" key="9">
    <source>
        <dbReference type="Pfam" id="PF20510"/>
    </source>
</evidence>
<comment type="similarity">
    <text evidence="2">Belongs to the homogentisate dioxygenase family.</text>
</comment>
<dbReference type="GO" id="GO:0004411">
    <property type="term" value="F:homogentisate 1,2-dioxygenase activity"/>
    <property type="evidence" value="ECO:0007669"/>
    <property type="project" value="InterPro"/>
</dbReference>
<feature type="binding site" evidence="8">
    <location>
        <position position="281"/>
    </location>
    <ligand>
        <name>Fe cation</name>
        <dbReference type="ChEBI" id="CHEBI:24875"/>
    </ligand>
</feature>
<sequence length="372" mass="42752">MESFIQHRKGRTPRQVHRDVDDLKDDELGRYGFTGRTAHLYRRNDPTRFRAVGTHTGVDRIVTDLTPTDQTDPAGEPLLMFHNEDCRISLSRRNQDAPFWFRPVDGDELVFVHEGAGYFETEFGRLPYRPGDYVYIPKGCTYRQVPDGPSLLLIIEAVDEFRVPEPGVLGRFFPFDSSLVVVPEAEAFNSDGRDEYEVRFRQRDGQTSLFYPFHPLDVEGWRGDNFPFSFNIEDYDVITSETVHLPPTVHLFMQATGVYVMNFLPRPAEARKGAERLPWYHRNTDFDEIAFFHGGSMFGIGMPPGLISHAPQGMHHGIPERARERSRRKFDEFDRVEWQVISIDTRRRLIAAPAMLDSGLPDAAETEDGSRI</sequence>
<gene>
    <name evidence="10" type="ORF">CA982_18160</name>
</gene>
<evidence type="ECO:0000256" key="7">
    <source>
        <dbReference type="PIRSR" id="PIRSR605708-1"/>
    </source>
</evidence>
<dbReference type="PANTHER" id="PTHR11056">
    <property type="entry name" value="HOMOGENTISATE 1,2-DIOXYGENASE"/>
    <property type="match status" value="1"/>
</dbReference>
<name>A0A243Q6P4_9ACTN</name>
<dbReference type="STRING" id="417102.CA982_18160"/>
<keyword evidence="11" id="KW-1185">Reference proteome</keyword>
<dbReference type="CDD" id="cd02208">
    <property type="entry name" value="cupin_RmlC-like"/>
    <property type="match status" value="1"/>
</dbReference>
<feature type="active site" description="Proton acceptor" evidence="7">
    <location>
        <position position="244"/>
    </location>
</feature>
<organism evidence="10 11">
    <name type="scientific">Gordonia lacunae</name>
    <dbReference type="NCBI Taxonomy" id="417102"/>
    <lineage>
        <taxon>Bacteria</taxon>
        <taxon>Bacillati</taxon>
        <taxon>Actinomycetota</taxon>
        <taxon>Actinomycetes</taxon>
        <taxon>Mycobacteriales</taxon>
        <taxon>Gordoniaceae</taxon>
        <taxon>Gordonia</taxon>
    </lineage>
</organism>
<dbReference type="GO" id="GO:0006570">
    <property type="term" value="P:tyrosine metabolic process"/>
    <property type="evidence" value="ECO:0007669"/>
    <property type="project" value="InterPro"/>
</dbReference>
<keyword evidence="6 8" id="KW-0408">Iron</keyword>
<evidence type="ECO:0000256" key="2">
    <source>
        <dbReference type="ARBA" id="ARBA00007757"/>
    </source>
</evidence>
<dbReference type="Proteomes" id="UP000194632">
    <property type="component" value="Unassembled WGS sequence"/>
</dbReference>
<proteinExistence type="inferred from homology"/>
<keyword evidence="5" id="KW-0560">Oxidoreductase</keyword>
<dbReference type="InterPro" id="IPR046452">
    <property type="entry name" value="HgmA_N"/>
</dbReference>
<dbReference type="PANTHER" id="PTHR11056:SF0">
    <property type="entry name" value="HOMOGENTISATE 1,2-DIOXYGENASE"/>
    <property type="match status" value="1"/>
</dbReference>
<feature type="binding site" evidence="8">
    <location>
        <position position="316"/>
    </location>
    <ligand>
        <name>Fe cation</name>
        <dbReference type="ChEBI" id="CHEBI:24875"/>
    </ligand>
</feature>
<dbReference type="InterPro" id="IPR014710">
    <property type="entry name" value="RmlC-like_jellyroll"/>
</dbReference>
<dbReference type="InterPro" id="IPR011051">
    <property type="entry name" value="RmlC_Cupin_sf"/>
</dbReference>
<dbReference type="GO" id="GO:0046872">
    <property type="term" value="F:metal ion binding"/>
    <property type="evidence" value="ECO:0007669"/>
    <property type="project" value="UniProtKB-KW"/>
</dbReference>
<evidence type="ECO:0000256" key="8">
    <source>
        <dbReference type="PIRSR" id="PIRSR605708-2"/>
    </source>
</evidence>
<dbReference type="Gene3D" id="2.60.120.10">
    <property type="entry name" value="Jelly Rolls"/>
    <property type="match status" value="1"/>
</dbReference>
<dbReference type="GO" id="GO:0006559">
    <property type="term" value="P:L-phenylalanine catabolic process"/>
    <property type="evidence" value="ECO:0007669"/>
    <property type="project" value="InterPro"/>
</dbReference>
<accession>A0A243Q6P4</accession>
<keyword evidence="4" id="KW-0223">Dioxygenase</keyword>
<evidence type="ECO:0000313" key="11">
    <source>
        <dbReference type="Proteomes" id="UP000194632"/>
    </source>
</evidence>
<evidence type="ECO:0000313" key="10">
    <source>
        <dbReference type="EMBL" id="OUC77165.1"/>
    </source>
</evidence>
<dbReference type="EMBL" id="NGFO01000023">
    <property type="protein sequence ID" value="OUC77165.1"/>
    <property type="molecule type" value="Genomic_DNA"/>
</dbReference>
<evidence type="ECO:0000256" key="1">
    <source>
        <dbReference type="ARBA" id="ARBA00001962"/>
    </source>
</evidence>
<dbReference type="SUPFAM" id="SSF51182">
    <property type="entry name" value="RmlC-like cupins"/>
    <property type="match status" value="1"/>
</dbReference>
<comment type="caution">
    <text evidence="10">The sequence shown here is derived from an EMBL/GenBank/DDBJ whole genome shotgun (WGS) entry which is preliminary data.</text>
</comment>
<evidence type="ECO:0000256" key="6">
    <source>
        <dbReference type="ARBA" id="ARBA00023004"/>
    </source>
</evidence>
<reference evidence="10 11" key="1">
    <citation type="submission" date="2017-05" db="EMBL/GenBank/DDBJ databases">
        <title>Biotechnological potential of actinobacteria isolated from South African environments.</title>
        <authorList>
            <person name="Le Roes-Hill M."/>
            <person name="Prins A."/>
            <person name="Durrell K.A."/>
        </authorList>
    </citation>
    <scope>NUCLEOTIDE SEQUENCE [LARGE SCALE GENOMIC DNA]</scope>
    <source>
        <strain evidence="10">BS2</strain>
    </source>
</reference>
<dbReference type="AlphaFoldDB" id="A0A243Q6P4"/>
<feature type="domain" description="Homogentisate 1,2-dioxygenase N-terminal" evidence="9">
    <location>
        <begin position="101"/>
        <end position="231"/>
    </location>
</feature>
<dbReference type="InterPro" id="IPR005708">
    <property type="entry name" value="Homogentis_dOase"/>
</dbReference>
<evidence type="ECO:0000256" key="3">
    <source>
        <dbReference type="ARBA" id="ARBA00022723"/>
    </source>
</evidence>
<feature type="binding site" evidence="8">
    <location>
        <position position="287"/>
    </location>
    <ligand>
        <name>Fe cation</name>
        <dbReference type="ChEBI" id="CHEBI:24875"/>
    </ligand>
</feature>
<dbReference type="OrthoDB" id="9811253at2"/>
<keyword evidence="3 8" id="KW-0479">Metal-binding</keyword>
<feature type="binding site" evidence="8">
    <location>
        <position position="316"/>
    </location>
    <ligand>
        <name>homogentisate</name>
        <dbReference type="ChEBI" id="CHEBI:16169"/>
    </ligand>
</feature>
<dbReference type="GO" id="GO:0005737">
    <property type="term" value="C:cytoplasm"/>
    <property type="evidence" value="ECO:0007669"/>
    <property type="project" value="TreeGrafter"/>
</dbReference>
<comment type="cofactor">
    <cofactor evidence="1 8">
        <name>Fe cation</name>
        <dbReference type="ChEBI" id="CHEBI:24875"/>
    </cofactor>
</comment>
<protein>
    <recommendedName>
        <fullName evidence="9">Homogentisate 1,2-dioxygenase N-terminal domain-containing protein</fullName>
    </recommendedName>
</protein>
<evidence type="ECO:0000256" key="5">
    <source>
        <dbReference type="ARBA" id="ARBA00023002"/>
    </source>
</evidence>